<name>A0A9P6IY54_MORAP</name>
<dbReference type="InterPro" id="IPR006353">
    <property type="entry name" value="HAD-SF_hydro_IIA_CECR5"/>
</dbReference>
<dbReference type="PANTHER" id="PTHR14269:SF4">
    <property type="entry name" value="CAT EYE SYNDROME CRITICAL REGION PROTEIN 5"/>
    <property type="match status" value="1"/>
</dbReference>
<dbReference type="InterPro" id="IPR023214">
    <property type="entry name" value="HAD_sf"/>
</dbReference>
<dbReference type="Gene3D" id="3.40.50.1000">
    <property type="entry name" value="HAD superfamily/HAD-like"/>
    <property type="match status" value="2"/>
</dbReference>
<dbReference type="Proteomes" id="UP000738359">
    <property type="component" value="Unassembled WGS sequence"/>
</dbReference>
<dbReference type="NCBIfam" id="TIGR01460">
    <property type="entry name" value="HAD-SF-IIA"/>
    <property type="match status" value="1"/>
</dbReference>
<dbReference type="Pfam" id="PF13344">
    <property type="entry name" value="Hydrolase_6"/>
    <property type="match status" value="1"/>
</dbReference>
<protein>
    <recommendedName>
        <fullName evidence="3">HAD-superfamily hydrolase</fullName>
    </recommendedName>
</protein>
<sequence>MIHTRLAATAASVTATSSRAARSTLLSVTKGLVHQPIANAFRASPCSRQLHGNSTVDIIPEKHFNVVFDIDGVLIKGKEVLPGTRAALGLLKSNNVPYIFLTNGGGLKEIDKAEQLSKKIGVHISPRQLILSHSPMRELVSTFEDKNVMVVGGNGSDCRHVAQYYGFKHIVTPEEIHSVFPYVCPSSACEARSVPLAEKYLQNVHRPVEAIMVFHDSVDWGRDLQVMLDALVSRDGDLNTVKTQAELHTTKQTVPLFFSNSDLVWSNEHPNPRFAQGTFRTCLERIFKDMTGQKLEYTVYGKPVSATYQYAETVLNKIAPIHRGPNGMPRRRTVYAIGDNPYADIAGANAYGWESVLVRTGVFRPEGDENHHMHPATTVVNDVEDAVRWILSKEIMKEHPF</sequence>
<organism evidence="1 2">
    <name type="scientific">Mortierella alpina</name>
    <name type="common">Oleaginous fungus</name>
    <name type="synonym">Mortierella renispora</name>
    <dbReference type="NCBI Taxonomy" id="64518"/>
    <lineage>
        <taxon>Eukaryota</taxon>
        <taxon>Fungi</taxon>
        <taxon>Fungi incertae sedis</taxon>
        <taxon>Mucoromycota</taxon>
        <taxon>Mortierellomycotina</taxon>
        <taxon>Mortierellomycetes</taxon>
        <taxon>Mortierellales</taxon>
        <taxon>Mortierellaceae</taxon>
        <taxon>Mortierella</taxon>
    </lineage>
</organism>
<dbReference type="GO" id="GO:0005739">
    <property type="term" value="C:mitochondrion"/>
    <property type="evidence" value="ECO:0007669"/>
    <property type="project" value="TreeGrafter"/>
</dbReference>
<proteinExistence type="predicted"/>
<dbReference type="InterPro" id="IPR036412">
    <property type="entry name" value="HAD-like_sf"/>
</dbReference>
<dbReference type="InterPro" id="IPR006357">
    <property type="entry name" value="HAD-SF_hydro_IIA"/>
</dbReference>
<evidence type="ECO:0000313" key="1">
    <source>
        <dbReference type="EMBL" id="KAF9952509.1"/>
    </source>
</evidence>
<dbReference type="GO" id="GO:0046474">
    <property type="term" value="P:glycerophospholipid biosynthetic process"/>
    <property type="evidence" value="ECO:0007669"/>
    <property type="project" value="TreeGrafter"/>
</dbReference>
<keyword evidence="2" id="KW-1185">Reference proteome</keyword>
<accession>A0A9P6IY54</accession>
<evidence type="ECO:0008006" key="3">
    <source>
        <dbReference type="Google" id="ProtNLM"/>
    </source>
</evidence>
<dbReference type="InterPro" id="IPR050324">
    <property type="entry name" value="CDP-alcohol_PTase-I"/>
</dbReference>
<dbReference type="EMBL" id="JAAAHY010001114">
    <property type="protein sequence ID" value="KAF9952509.1"/>
    <property type="molecule type" value="Genomic_DNA"/>
</dbReference>
<dbReference type="OrthoDB" id="10251048at2759"/>
<evidence type="ECO:0000313" key="2">
    <source>
        <dbReference type="Proteomes" id="UP000738359"/>
    </source>
</evidence>
<dbReference type="SUPFAM" id="SSF56784">
    <property type="entry name" value="HAD-like"/>
    <property type="match status" value="1"/>
</dbReference>
<dbReference type="NCBIfam" id="TIGR01456">
    <property type="entry name" value="CECR5"/>
    <property type="match status" value="1"/>
</dbReference>
<reference evidence="1" key="1">
    <citation type="journal article" date="2020" name="Fungal Divers.">
        <title>Resolving the Mortierellaceae phylogeny through synthesis of multi-gene phylogenetics and phylogenomics.</title>
        <authorList>
            <person name="Vandepol N."/>
            <person name="Liber J."/>
            <person name="Desiro A."/>
            <person name="Na H."/>
            <person name="Kennedy M."/>
            <person name="Barry K."/>
            <person name="Grigoriev I.V."/>
            <person name="Miller A.N."/>
            <person name="O'Donnell K."/>
            <person name="Stajich J.E."/>
            <person name="Bonito G."/>
        </authorList>
    </citation>
    <scope>NUCLEOTIDE SEQUENCE</scope>
    <source>
        <strain evidence="1">CK1249</strain>
    </source>
</reference>
<comment type="caution">
    <text evidence="1">The sequence shown here is derived from an EMBL/GenBank/DDBJ whole genome shotgun (WGS) entry which is preliminary data.</text>
</comment>
<dbReference type="Pfam" id="PF13242">
    <property type="entry name" value="Hydrolase_like"/>
    <property type="match status" value="1"/>
</dbReference>
<dbReference type="PANTHER" id="PTHR14269">
    <property type="entry name" value="CDP-DIACYLGLYCEROL--GLYCEROL-3-PHOSPHATE 3-PHOSPHATIDYLTRANSFERASE-RELATED"/>
    <property type="match status" value="1"/>
</dbReference>
<dbReference type="AlphaFoldDB" id="A0A9P6IY54"/>
<gene>
    <name evidence="1" type="ORF">BGZ70_000584</name>
</gene>